<dbReference type="OrthoDB" id="9977259at2"/>
<dbReference type="EMBL" id="NPKH01000021">
    <property type="protein sequence ID" value="PAP94522.1"/>
    <property type="molecule type" value="Genomic_DNA"/>
</dbReference>
<dbReference type="Proteomes" id="UP000215931">
    <property type="component" value="Unassembled WGS sequence"/>
</dbReference>
<comment type="caution">
    <text evidence="1">The sequence shown here is derived from an EMBL/GenBank/DDBJ whole genome shotgun (WGS) entry which is preliminary data.</text>
</comment>
<accession>A0A271KFG4</accession>
<protein>
    <submittedName>
        <fullName evidence="1">Uncharacterized protein</fullName>
    </submittedName>
</protein>
<evidence type="ECO:0000313" key="1">
    <source>
        <dbReference type="EMBL" id="PAP94522.1"/>
    </source>
</evidence>
<dbReference type="AlphaFoldDB" id="A0A271KFG4"/>
<evidence type="ECO:0000313" key="2">
    <source>
        <dbReference type="Proteomes" id="UP000215931"/>
    </source>
</evidence>
<dbReference type="RefSeq" id="WP_095519443.1">
    <property type="nucleotide sequence ID" value="NZ_NPKH01000021.1"/>
</dbReference>
<proteinExistence type="predicted"/>
<organism evidence="1 2">
    <name type="scientific">Mesorhizobium wenxiniae</name>
    <dbReference type="NCBI Taxonomy" id="2014805"/>
    <lineage>
        <taxon>Bacteria</taxon>
        <taxon>Pseudomonadati</taxon>
        <taxon>Pseudomonadota</taxon>
        <taxon>Alphaproteobacteria</taxon>
        <taxon>Hyphomicrobiales</taxon>
        <taxon>Phyllobacteriaceae</taxon>
        <taxon>Mesorhizobium</taxon>
    </lineage>
</organism>
<reference evidence="1 2" key="1">
    <citation type="submission" date="2017-08" db="EMBL/GenBank/DDBJ databases">
        <title>Mesorhizobium wenxinae sp. nov., a novel rhizobial species isolated from root nodules of chickpea (Cicer arietinum L.).</title>
        <authorList>
            <person name="Zhang J."/>
        </authorList>
    </citation>
    <scope>NUCLEOTIDE SEQUENCE [LARGE SCALE GENOMIC DNA]</scope>
    <source>
        <strain evidence="2">WYCCWR 10019</strain>
    </source>
</reference>
<keyword evidence="2" id="KW-1185">Reference proteome</keyword>
<gene>
    <name evidence="1" type="ORF">CIT31_16110</name>
</gene>
<name>A0A271KFG4_9HYPH</name>
<sequence length="194" mass="19568">MAGLPLVVGDPAATLASPVMLVDPSGNPISSTVPTSVLGVSGCFATASFTPAAAAYSANDIMGASAEFAFAFGNSVAIPAGSLIRILTAITRIDVTALQASEAGYQLQGYSATQPSAQADNDAWTLASGDLATYRGAIPLGTPVDLGAALYIKSGGIDLDVRLITSSLWARLQTLAGFTATAVARQVTLYGIVL</sequence>